<comment type="caution">
    <text evidence="1">The sequence shown here is derived from an EMBL/GenBank/DDBJ whole genome shotgun (WGS) entry which is preliminary data.</text>
</comment>
<evidence type="ECO:0000313" key="2">
    <source>
        <dbReference type="Proteomes" id="UP001501231"/>
    </source>
</evidence>
<dbReference type="Pfam" id="PF19730">
    <property type="entry name" value="DUF6221"/>
    <property type="match status" value="1"/>
</dbReference>
<accession>A0ABN3K502</accession>
<keyword evidence="2" id="KW-1185">Reference proteome</keyword>
<dbReference type="Proteomes" id="UP001501231">
    <property type="component" value="Unassembled WGS sequence"/>
</dbReference>
<proteinExistence type="predicted"/>
<organism evidence="1 2">
    <name type="scientific">Actinomadura vinacea</name>
    <dbReference type="NCBI Taxonomy" id="115336"/>
    <lineage>
        <taxon>Bacteria</taxon>
        <taxon>Bacillati</taxon>
        <taxon>Actinomycetota</taxon>
        <taxon>Actinomycetes</taxon>
        <taxon>Streptosporangiales</taxon>
        <taxon>Thermomonosporaceae</taxon>
        <taxon>Actinomadura</taxon>
    </lineage>
</organism>
<dbReference type="InterPro" id="IPR046193">
    <property type="entry name" value="DUF6221"/>
</dbReference>
<protein>
    <recommendedName>
        <fullName evidence="3">Immunity protein 63 domain-containing protein</fullName>
    </recommendedName>
</protein>
<sequence length="132" mass="14555">MAPMDLVEFLRARLAKDEQIARACDGASWAASPSGTVHLDTPDGGPSEPRFVASVENGACAEHIARYDPARALLEVAARRRIIDDYEKGAWVLEQGHRTEAGEAAHAARLETLRLLALAYAQHPEFRPEWRP</sequence>
<gene>
    <name evidence="1" type="ORF">GCM10010191_79180</name>
</gene>
<evidence type="ECO:0008006" key="3">
    <source>
        <dbReference type="Google" id="ProtNLM"/>
    </source>
</evidence>
<evidence type="ECO:0000313" key="1">
    <source>
        <dbReference type="EMBL" id="GAA2449626.1"/>
    </source>
</evidence>
<reference evidence="1 2" key="1">
    <citation type="journal article" date="2019" name="Int. J. Syst. Evol. Microbiol.">
        <title>The Global Catalogue of Microorganisms (GCM) 10K type strain sequencing project: providing services to taxonomists for standard genome sequencing and annotation.</title>
        <authorList>
            <consortium name="The Broad Institute Genomics Platform"/>
            <consortium name="The Broad Institute Genome Sequencing Center for Infectious Disease"/>
            <person name="Wu L."/>
            <person name="Ma J."/>
        </authorList>
    </citation>
    <scope>NUCLEOTIDE SEQUENCE [LARGE SCALE GENOMIC DNA]</scope>
    <source>
        <strain evidence="1 2">JCM 3325</strain>
    </source>
</reference>
<name>A0ABN3K502_9ACTN</name>
<dbReference type="EMBL" id="BAAARW010000037">
    <property type="protein sequence ID" value="GAA2449626.1"/>
    <property type="molecule type" value="Genomic_DNA"/>
</dbReference>